<evidence type="ECO:0000313" key="3">
    <source>
        <dbReference type="Proteomes" id="UP001589834"/>
    </source>
</evidence>
<keyword evidence="1" id="KW-0472">Membrane</keyword>
<proteinExistence type="predicted"/>
<keyword evidence="1" id="KW-1133">Transmembrane helix</keyword>
<organism evidence="2 3">
    <name type="scientific">Ottowia pentelensis</name>
    <dbReference type="NCBI Taxonomy" id="511108"/>
    <lineage>
        <taxon>Bacteria</taxon>
        <taxon>Pseudomonadati</taxon>
        <taxon>Pseudomonadota</taxon>
        <taxon>Betaproteobacteria</taxon>
        <taxon>Burkholderiales</taxon>
        <taxon>Comamonadaceae</taxon>
        <taxon>Ottowia</taxon>
    </lineage>
</organism>
<protein>
    <submittedName>
        <fullName evidence="2">Uncharacterized protein</fullName>
    </submittedName>
</protein>
<dbReference type="RefSeq" id="WP_377482785.1">
    <property type="nucleotide sequence ID" value="NZ_JBHLTN010000018.1"/>
</dbReference>
<evidence type="ECO:0000313" key="2">
    <source>
        <dbReference type="EMBL" id="MFC0592959.1"/>
    </source>
</evidence>
<gene>
    <name evidence="2" type="ORF">ACFFGG_10340</name>
</gene>
<feature type="transmembrane region" description="Helical" evidence="1">
    <location>
        <begin position="100"/>
        <end position="120"/>
    </location>
</feature>
<sequence length="319" mass="35113">MIPFEIPAQFLGQHQMGDLVRFGAILKDAATGKIVGHVQETGLAQSILSSVMSGGPNPVSLVSNVLNAGTGVYTAIQVAGLKSMLSEVQSMLETMKTLQIMTMGVSLVGIGISVAGFLYTRKRFNELDSKIDQLMNKIDAGFDSQTKSHLRTHMSSTRSLIERASHAQALSNPTIEYQNISSALADQASFFEGEISFTISTQKPIDLEAFLQLAQTLLLCNSVRVDCQIRSNELTHALRISESIGEKYNHLFNSLTPTSFNRNVDDGLNTVQLLRDATDTAIGRPYLIDYLRVKKIDGRKYIDAIEREKENSLLLLRTN</sequence>
<comment type="caution">
    <text evidence="2">The sequence shown here is derived from an EMBL/GenBank/DDBJ whole genome shotgun (WGS) entry which is preliminary data.</text>
</comment>
<dbReference type="EMBL" id="JBHLTN010000018">
    <property type="protein sequence ID" value="MFC0592959.1"/>
    <property type="molecule type" value="Genomic_DNA"/>
</dbReference>
<keyword evidence="1" id="KW-0812">Transmembrane</keyword>
<dbReference type="Proteomes" id="UP001589834">
    <property type="component" value="Unassembled WGS sequence"/>
</dbReference>
<keyword evidence="3" id="KW-1185">Reference proteome</keyword>
<name>A0ABV6PTU1_9BURK</name>
<evidence type="ECO:0000256" key="1">
    <source>
        <dbReference type="SAM" id="Phobius"/>
    </source>
</evidence>
<reference evidence="2 3" key="1">
    <citation type="submission" date="2024-09" db="EMBL/GenBank/DDBJ databases">
        <authorList>
            <person name="Sun Q."/>
            <person name="Mori K."/>
        </authorList>
    </citation>
    <scope>NUCLEOTIDE SEQUENCE [LARGE SCALE GENOMIC DNA]</scope>
    <source>
        <strain evidence="2 3">NCAIM B.02336</strain>
    </source>
</reference>
<accession>A0ABV6PTU1</accession>